<feature type="transmembrane region" description="Helical" evidence="4">
    <location>
        <begin position="301"/>
        <end position="328"/>
    </location>
</feature>
<dbReference type="Proteomes" id="UP000002669">
    <property type="component" value="Unassembled WGS sequence"/>
</dbReference>
<dbReference type="VEuPathDB" id="FungiDB:MGYG_06041"/>
<keyword evidence="4" id="KW-0472">Membrane</keyword>
<dbReference type="GeneID" id="10026748"/>
<feature type="transmembrane region" description="Helical" evidence="4">
    <location>
        <begin position="348"/>
        <end position="369"/>
    </location>
</feature>
<dbReference type="HOGENOM" id="CLU_005027_1_1_1"/>
<feature type="transmembrane region" description="Helical" evidence="4">
    <location>
        <begin position="246"/>
        <end position="265"/>
    </location>
</feature>
<accession>E4V0A5</accession>
<evidence type="ECO:0000259" key="5">
    <source>
        <dbReference type="SMART" id="SM00672"/>
    </source>
</evidence>
<protein>
    <recommendedName>
        <fullName evidence="5">Glycosyl transferase CAP10 domain-containing protein</fullName>
    </recommendedName>
</protein>
<keyword evidence="4" id="KW-1133">Transmembrane helix</keyword>
<evidence type="ECO:0000256" key="3">
    <source>
        <dbReference type="SAM" id="MobiDB-lite"/>
    </source>
</evidence>
<feature type="region of interest" description="Disordered" evidence="3">
    <location>
        <begin position="1"/>
        <end position="28"/>
    </location>
</feature>
<evidence type="ECO:0000313" key="7">
    <source>
        <dbReference type="Proteomes" id="UP000002669"/>
    </source>
</evidence>
<dbReference type="STRING" id="535722.E4V0A5"/>
<dbReference type="eggNOG" id="ENOG502S0WR">
    <property type="taxonomic scope" value="Eukaryota"/>
</dbReference>
<dbReference type="GO" id="GO:0016740">
    <property type="term" value="F:transferase activity"/>
    <property type="evidence" value="ECO:0007669"/>
    <property type="project" value="UniProtKB-KW"/>
</dbReference>
<dbReference type="InterPro" id="IPR051091">
    <property type="entry name" value="O-Glucosyltr/Glycosyltrsf_90"/>
</dbReference>
<dbReference type="OMA" id="FDIWYEY"/>
<feature type="compositionally biased region" description="Polar residues" evidence="3">
    <location>
        <begin position="1"/>
        <end position="11"/>
    </location>
</feature>
<evidence type="ECO:0000313" key="6">
    <source>
        <dbReference type="EMBL" id="EFR03042.1"/>
    </source>
</evidence>
<dbReference type="EMBL" id="DS989826">
    <property type="protein sequence ID" value="EFR03042.1"/>
    <property type="molecule type" value="Genomic_DNA"/>
</dbReference>
<dbReference type="PANTHER" id="PTHR12203">
    <property type="entry name" value="KDEL LYS-ASP-GLU-LEU CONTAINING - RELATED"/>
    <property type="match status" value="1"/>
</dbReference>
<organism evidence="7">
    <name type="scientific">Arthroderma gypseum (strain ATCC MYA-4604 / CBS 118893)</name>
    <name type="common">Microsporum gypseum</name>
    <dbReference type="NCBI Taxonomy" id="535722"/>
    <lineage>
        <taxon>Eukaryota</taxon>
        <taxon>Fungi</taxon>
        <taxon>Dikarya</taxon>
        <taxon>Ascomycota</taxon>
        <taxon>Pezizomycotina</taxon>
        <taxon>Eurotiomycetes</taxon>
        <taxon>Eurotiomycetidae</taxon>
        <taxon>Onygenales</taxon>
        <taxon>Arthrodermataceae</taxon>
        <taxon>Nannizzia</taxon>
    </lineage>
</organism>
<gene>
    <name evidence="6" type="ORF">MGYG_06041</name>
</gene>
<reference evidence="7" key="1">
    <citation type="journal article" date="2012" name="MBio">
        <title>Comparative genome analysis of Trichophyton rubrum and related dermatophytes reveals candidate genes involved in infection.</title>
        <authorList>
            <person name="Martinez D.A."/>
            <person name="Oliver B.G."/>
            <person name="Graeser Y."/>
            <person name="Goldberg J.M."/>
            <person name="Li W."/>
            <person name="Martinez-Rossi N.M."/>
            <person name="Monod M."/>
            <person name="Shelest E."/>
            <person name="Barton R.C."/>
            <person name="Birch E."/>
            <person name="Brakhage A.A."/>
            <person name="Chen Z."/>
            <person name="Gurr S.J."/>
            <person name="Heiman D."/>
            <person name="Heitman J."/>
            <person name="Kosti I."/>
            <person name="Rossi A."/>
            <person name="Saif S."/>
            <person name="Samalova M."/>
            <person name="Saunders C.W."/>
            <person name="Shea T."/>
            <person name="Summerbell R.C."/>
            <person name="Xu J."/>
            <person name="Young S."/>
            <person name="Zeng Q."/>
            <person name="Birren B.W."/>
            <person name="Cuomo C.A."/>
            <person name="White T.C."/>
        </authorList>
    </citation>
    <scope>NUCLEOTIDE SEQUENCE [LARGE SCALE GENOMIC DNA]</scope>
    <source>
        <strain evidence="7">ATCC MYA-4604 / CBS 118893</strain>
    </source>
</reference>
<dbReference type="PANTHER" id="PTHR12203:SF35">
    <property type="entry name" value="PROTEIN O-GLUCOSYLTRANSFERASE 1"/>
    <property type="match status" value="1"/>
</dbReference>
<dbReference type="SMART" id="SM00672">
    <property type="entry name" value="CAP10"/>
    <property type="match status" value="1"/>
</dbReference>
<keyword evidence="7" id="KW-1185">Reference proteome</keyword>
<feature type="transmembrane region" description="Helical" evidence="4">
    <location>
        <begin position="205"/>
        <end position="226"/>
    </location>
</feature>
<feature type="transmembrane region" description="Helical" evidence="4">
    <location>
        <begin position="277"/>
        <end position="295"/>
    </location>
</feature>
<name>E4V0A5_ARTGP</name>
<sequence length="913" mass="104178">MSHTTYPSSPLDSIHGDSHDADANFDSDSDDGEYGGLKELKVALISFYKASDEIPDIAACYLTSRRQSTLEWGDDKAALPKPTLSNLNPWSNRYASLRHLQKRFAFIMLLLYVRLELHEYLIKHTEFLSLHEVVLLPFMVSVYEFWEFKRSNGKPVIDKMVLHGSKPVNCVLAAMIDSAIIVAAEKLARMPMRRPNGSALQLTTTWGLILLVFLADLGAAILWALGKSGAYFLLPSKQEPLFCTSINVGGMIKRSLLVSIAIIFASKWSLSTKALKPSFVISILTLSATLLGYIYPDDKYLPVPFIAGALAVILLHSVIILYSGHIYLAESIEFFERNCRLDQVEPNISFLQALYIAAISSSLLIFSFYNAGQKWSTYGHPINGLITSGRQLHAQWLAEAKYSIDLQGAIGEYTQRYGLLPPPGFDIWYEYATNRSSLIIDNFDQIHQDLLPFRALAPSTLRYLTNSMSSNQWNDIAAVVVQYLPDMDIAFNLNDECRISVPWDTIQAMNNTAEDNISSQLYPASNVWSKDRSLSWALSRSNDQMADSHFTEHSRRNTFHSIVSESCPPNSPARTQYYWQHDTLCFKCTKPHSADQFLKDWVLSSDICHQPDLANLHGFFIAPSAFKVSRKLLPVFSQSKVSGFNDILYPRSWNYLEKTSYNPSDEHPDPRYEHKENTMFWRGTTSEGFSEAGEWQGMARQRLLHLTNNNTDRVSVLLPWWSEGIYSYYTLLPSEVSQSIDTNVSIGIAKGVTRCGSRDCDIQRHELGVTNRIQFDEHWKYRFLFDLDGAGFSGRFLPFLQSNSLPFRAAIFRQWFDTRITPWLHFVPQDIRFHDFWSTLAFFAGARKMNKDGNVEKVLMKPHHREGGIIAREGRKWAEETLRKEDMEIYLFRLLLEWGRLTDDRRDELGLTG</sequence>
<dbReference type="AlphaFoldDB" id="E4V0A5"/>
<evidence type="ECO:0000256" key="4">
    <source>
        <dbReference type="SAM" id="Phobius"/>
    </source>
</evidence>
<dbReference type="RefSeq" id="XP_003171496.1">
    <property type="nucleotide sequence ID" value="XM_003171448.1"/>
</dbReference>
<dbReference type="InterPro" id="IPR006598">
    <property type="entry name" value="CAP10"/>
</dbReference>
<keyword evidence="4" id="KW-0812">Transmembrane</keyword>
<evidence type="ECO:0000256" key="1">
    <source>
        <dbReference type="ARBA" id="ARBA00010118"/>
    </source>
</evidence>
<keyword evidence="2" id="KW-0808">Transferase</keyword>
<dbReference type="OrthoDB" id="541052at2759"/>
<feature type="domain" description="Glycosyl transferase CAP10" evidence="5">
    <location>
        <begin position="592"/>
        <end position="905"/>
    </location>
</feature>
<proteinExistence type="inferred from homology"/>
<evidence type="ECO:0000256" key="2">
    <source>
        <dbReference type="ARBA" id="ARBA00022679"/>
    </source>
</evidence>
<comment type="similarity">
    <text evidence="1">Belongs to the glycosyltransferase 90 family.</text>
</comment>
<dbReference type="InParanoid" id="E4V0A5"/>